<dbReference type="AlphaFoldDB" id="A0A0K0DMV5"/>
<reference evidence="2" key="2">
    <citation type="submission" date="2017-02" db="UniProtKB">
        <authorList>
            <consortium name="WormBaseParasite"/>
        </authorList>
    </citation>
    <scope>IDENTIFICATION</scope>
</reference>
<keyword evidence="1" id="KW-1185">Reference proteome</keyword>
<evidence type="ECO:0000313" key="1">
    <source>
        <dbReference type="Proteomes" id="UP000035642"/>
    </source>
</evidence>
<protein>
    <submittedName>
        <fullName evidence="2">Uncharacterized protein</fullName>
    </submittedName>
</protein>
<proteinExistence type="predicted"/>
<evidence type="ECO:0000313" key="2">
    <source>
        <dbReference type="WBParaSite" id="ACAC_0001305401-mRNA-1"/>
    </source>
</evidence>
<dbReference type="Proteomes" id="UP000035642">
    <property type="component" value="Unassembled WGS sequence"/>
</dbReference>
<reference evidence="1" key="1">
    <citation type="submission" date="2012-09" db="EMBL/GenBank/DDBJ databases">
        <authorList>
            <person name="Martin A.A."/>
        </authorList>
    </citation>
    <scope>NUCLEOTIDE SEQUENCE</scope>
</reference>
<sequence length="96" mass="10804">MVDTAICRIVIVNNTGEEVFPGTCDNGGVRSVGVFYNTSEFGHEHRFIRTTNDTNRSFTAEDMWINIGFNNSLSPTHRVQAMTKRKSKLQSTPHTL</sequence>
<dbReference type="WBParaSite" id="ACAC_0001305401-mRNA-1">
    <property type="protein sequence ID" value="ACAC_0001305401-mRNA-1"/>
    <property type="gene ID" value="ACAC_0001305401"/>
</dbReference>
<organism evidence="1 2">
    <name type="scientific">Angiostrongylus cantonensis</name>
    <name type="common">Rat lungworm</name>
    <dbReference type="NCBI Taxonomy" id="6313"/>
    <lineage>
        <taxon>Eukaryota</taxon>
        <taxon>Metazoa</taxon>
        <taxon>Ecdysozoa</taxon>
        <taxon>Nematoda</taxon>
        <taxon>Chromadorea</taxon>
        <taxon>Rhabditida</taxon>
        <taxon>Rhabditina</taxon>
        <taxon>Rhabditomorpha</taxon>
        <taxon>Strongyloidea</taxon>
        <taxon>Metastrongylidae</taxon>
        <taxon>Angiostrongylus</taxon>
    </lineage>
</organism>
<name>A0A0K0DMV5_ANGCA</name>
<accession>A0A0K0DMV5</accession>